<dbReference type="Proteomes" id="UP001218364">
    <property type="component" value="Unassembled WGS sequence"/>
</dbReference>
<proteinExistence type="predicted"/>
<evidence type="ECO:0000313" key="2">
    <source>
        <dbReference type="EMBL" id="MDE4167776.1"/>
    </source>
</evidence>
<dbReference type="RefSeq" id="WP_257784215.1">
    <property type="nucleotide sequence ID" value="NZ_CP015124.1"/>
</dbReference>
<keyword evidence="3" id="KW-1185">Reference proteome</keyword>
<reference evidence="2 4" key="2">
    <citation type="submission" date="2023-02" db="EMBL/GenBank/DDBJ databases">
        <title>Population genomics of bacteria associated with diatom.</title>
        <authorList>
            <person name="Xie J."/>
            <person name="Wang H."/>
        </authorList>
    </citation>
    <scope>NUCLEOTIDE SEQUENCE [LARGE SCALE GENOMIC DNA]</scope>
    <source>
        <strain evidence="2 4">PT47_8</strain>
    </source>
</reference>
<sequence length="40" mass="4517">MNDVVAPRTTFAADNPVDRLMHFQMLTHAASDMKTRARVT</sequence>
<accession>A0A1B0ZPE2</accession>
<evidence type="ECO:0000313" key="1">
    <source>
        <dbReference type="EMBL" id="ANP36015.1"/>
    </source>
</evidence>
<organism evidence="1 3">
    <name type="scientific">Phaeobacter gallaeciensis</name>
    <dbReference type="NCBI Taxonomy" id="60890"/>
    <lineage>
        <taxon>Bacteria</taxon>
        <taxon>Pseudomonadati</taxon>
        <taxon>Pseudomonadota</taxon>
        <taxon>Alphaproteobacteria</taxon>
        <taxon>Rhodobacterales</taxon>
        <taxon>Roseobacteraceae</taxon>
        <taxon>Phaeobacter</taxon>
    </lineage>
</organism>
<gene>
    <name evidence="1" type="ORF">JL2886_01094</name>
    <name evidence="2" type="ORF">PXK24_18935</name>
</gene>
<dbReference type="EMBL" id="JARCJK010000013">
    <property type="protein sequence ID" value="MDE4167776.1"/>
    <property type="molecule type" value="Genomic_DNA"/>
</dbReference>
<name>A0A1B0ZPE2_9RHOB</name>
<protein>
    <submittedName>
        <fullName evidence="1">Uncharacterized protein</fullName>
    </submittedName>
</protein>
<dbReference type="EMBL" id="CP015124">
    <property type="protein sequence ID" value="ANP36015.1"/>
    <property type="molecule type" value="Genomic_DNA"/>
</dbReference>
<evidence type="ECO:0000313" key="4">
    <source>
        <dbReference type="Proteomes" id="UP001218364"/>
    </source>
</evidence>
<dbReference type="AlphaFoldDB" id="A0A1B0ZPE2"/>
<evidence type="ECO:0000313" key="3">
    <source>
        <dbReference type="Proteomes" id="UP000092565"/>
    </source>
</evidence>
<reference evidence="1 3" key="1">
    <citation type="submission" date="2016-04" db="EMBL/GenBank/DDBJ databases">
        <authorList>
            <person name="Evans L.H."/>
            <person name="Alamgir A."/>
            <person name="Owens N."/>
            <person name="Weber N.D."/>
            <person name="Virtaneva K."/>
            <person name="Barbian K."/>
            <person name="Babar A."/>
            <person name="Rosenke K."/>
        </authorList>
    </citation>
    <scope>NUCLEOTIDE SEQUENCE [LARGE SCALE GENOMIC DNA]</scope>
    <source>
        <strain evidence="1 3">JL2886</strain>
    </source>
</reference>
<dbReference type="Proteomes" id="UP000092565">
    <property type="component" value="Chromosome"/>
</dbReference>